<proteinExistence type="predicted"/>
<sequence length="219" mass="24633">MTHFGFHGNGFKNLPNDGAASNIMRGSQNDKVPACRHVWTYVPPSRRERSGSRLIDSNLAWWLRSGRGESRLRDMLIIICNAGAYPFGSDAGDWKSCNRTPGLSIHIQCSGTVGVQCAPLCRKQYMRCIAVDICYMKMYRSLLSVSSSDSSLGICTKCPSIAFLMRQTVRRWSNFCQNEKLLWGLALLLVLQDMFHRLGGIPRRVAISIYDVENNQLAH</sequence>
<dbReference type="KEGG" id="ang:An15g02020"/>
<reference evidence="1" key="2">
    <citation type="submission" date="2025-08" db="UniProtKB">
        <authorList>
            <consortium name="RefSeq"/>
        </authorList>
    </citation>
    <scope>IDENTIFICATION</scope>
</reference>
<accession>A0AAJ8BRC4</accession>
<dbReference type="RefSeq" id="XP_059602455.1">
    <property type="nucleotide sequence ID" value="XM_059744513.1"/>
</dbReference>
<name>A0AAJ8BRC4_ASPNG</name>
<organism evidence="1">
    <name type="scientific">Aspergillus niger</name>
    <dbReference type="NCBI Taxonomy" id="5061"/>
    <lineage>
        <taxon>Eukaryota</taxon>
        <taxon>Fungi</taxon>
        <taxon>Dikarya</taxon>
        <taxon>Ascomycota</taxon>
        <taxon>Pezizomycotina</taxon>
        <taxon>Eurotiomycetes</taxon>
        <taxon>Eurotiomycetidae</taxon>
        <taxon>Eurotiales</taxon>
        <taxon>Aspergillaceae</taxon>
        <taxon>Aspergillus</taxon>
        <taxon>Aspergillus subgen. Circumdati</taxon>
    </lineage>
</organism>
<gene>
    <name evidence="1" type="ORF">An15g02020</name>
</gene>
<protein>
    <submittedName>
        <fullName evidence="1">Uncharacterized protein</fullName>
    </submittedName>
</protein>
<dbReference type="AlphaFoldDB" id="A0AAJ8BRC4"/>
<evidence type="ECO:0000313" key="1">
    <source>
        <dbReference type="RefSeq" id="XP_059602455.1"/>
    </source>
</evidence>
<dbReference type="GeneID" id="84593108"/>
<dbReference type="VEuPathDB" id="FungiDB:An15g02020"/>
<reference evidence="1" key="1">
    <citation type="submission" date="2025-02" db="EMBL/GenBank/DDBJ databases">
        <authorList>
            <consortium name="NCBI Genome Project"/>
        </authorList>
    </citation>
    <scope>NUCLEOTIDE SEQUENCE</scope>
</reference>